<protein>
    <submittedName>
        <fullName evidence="8">YitT family protein</fullName>
    </submittedName>
</protein>
<gene>
    <name evidence="8" type="ORF">NJU99_09630</name>
</gene>
<keyword evidence="3 6" id="KW-0812">Transmembrane</keyword>
<evidence type="ECO:0000313" key="9">
    <source>
        <dbReference type="Proteomes" id="UP001060012"/>
    </source>
</evidence>
<keyword evidence="5 6" id="KW-0472">Membrane</keyword>
<feature type="domain" description="DUF2179" evidence="7">
    <location>
        <begin position="228"/>
        <end position="279"/>
    </location>
</feature>
<evidence type="ECO:0000256" key="5">
    <source>
        <dbReference type="ARBA" id="ARBA00023136"/>
    </source>
</evidence>
<evidence type="ECO:0000256" key="1">
    <source>
        <dbReference type="ARBA" id="ARBA00004651"/>
    </source>
</evidence>
<dbReference type="InterPro" id="IPR019264">
    <property type="entry name" value="DUF2179"/>
</dbReference>
<dbReference type="RefSeq" id="WP_254575705.1">
    <property type="nucleotide sequence ID" value="NZ_CP100595.1"/>
</dbReference>
<dbReference type="Pfam" id="PF10035">
    <property type="entry name" value="DUF2179"/>
    <property type="match status" value="1"/>
</dbReference>
<dbReference type="Pfam" id="PF02588">
    <property type="entry name" value="YitT_membrane"/>
    <property type="match status" value="1"/>
</dbReference>
<feature type="transmembrane region" description="Helical" evidence="6">
    <location>
        <begin position="79"/>
        <end position="97"/>
    </location>
</feature>
<evidence type="ECO:0000256" key="2">
    <source>
        <dbReference type="ARBA" id="ARBA00022475"/>
    </source>
</evidence>
<dbReference type="InterPro" id="IPR051461">
    <property type="entry name" value="UPF0750_membrane"/>
</dbReference>
<dbReference type="InterPro" id="IPR003740">
    <property type="entry name" value="YitT"/>
</dbReference>
<evidence type="ECO:0000259" key="7">
    <source>
        <dbReference type="Pfam" id="PF10035"/>
    </source>
</evidence>
<dbReference type="PANTHER" id="PTHR33545:SF5">
    <property type="entry name" value="UPF0750 MEMBRANE PROTEIN YITT"/>
    <property type="match status" value="1"/>
</dbReference>
<evidence type="ECO:0000256" key="6">
    <source>
        <dbReference type="SAM" id="Phobius"/>
    </source>
</evidence>
<evidence type="ECO:0000256" key="4">
    <source>
        <dbReference type="ARBA" id="ARBA00022989"/>
    </source>
</evidence>
<feature type="transmembrane region" description="Helical" evidence="6">
    <location>
        <begin position="154"/>
        <end position="172"/>
    </location>
</feature>
<keyword evidence="4 6" id="KW-1133">Transmembrane helix</keyword>
<dbReference type="PIRSF" id="PIRSF006483">
    <property type="entry name" value="Membrane_protein_YitT"/>
    <property type="match status" value="1"/>
</dbReference>
<accession>A0ABY5DZZ2</accession>
<name>A0ABY5DZZ2_9BACT</name>
<feature type="transmembrane region" description="Helical" evidence="6">
    <location>
        <begin position="12"/>
        <end position="36"/>
    </location>
</feature>
<dbReference type="PANTHER" id="PTHR33545">
    <property type="entry name" value="UPF0750 MEMBRANE PROTEIN YITT-RELATED"/>
    <property type="match status" value="1"/>
</dbReference>
<comment type="subcellular location">
    <subcellularLocation>
        <location evidence="1">Cell membrane</location>
        <topology evidence="1">Multi-pass membrane protein</topology>
    </subcellularLocation>
</comment>
<organism evidence="8 9">
    <name type="scientific">Arcobacter roscoffensis</name>
    <dbReference type="NCBI Taxonomy" id="2961520"/>
    <lineage>
        <taxon>Bacteria</taxon>
        <taxon>Pseudomonadati</taxon>
        <taxon>Campylobacterota</taxon>
        <taxon>Epsilonproteobacteria</taxon>
        <taxon>Campylobacterales</taxon>
        <taxon>Arcobacteraceae</taxon>
        <taxon>Arcobacter</taxon>
    </lineage>
</organism>
<dbReference type="Gene3D" id="3.30.70.120">
    <property type="match status" value="1"/>
</dbReference>
<dbReference type="EMBL" id="CP100595">
    <property type="protein sequence ID" value="UTJ05524.1"/>
    <property type="molecule type" value="Genomic_DNA"/>
</dbReference>
<keyword evidence="2" id="KW-1003">Cell membrane</keyword>
<proteinExistence type="predicted"/>
<feature type="transmembrane region" description="Helical" evidence="6">
    <location>
        <begin position="112"/>
        <end position="133"/>
    </location>
</feature>
<dbReference type="InterPro" id="IPR015867">
    <property type="entry name" value="N-reg_PII/ATP_PRibTrfase_C"/>
</dbReference>
<evidence type="ECO:0000256" key="3">
    <source>
        <dbReference type="ARBA" id="ARBA00022692"/>
    </source>
</evidence>
<feature type="transmembrane region" description="Helical" evidence="6">
    <location>
        <begin position="48"/>
        <end position="72"/>
    </location>
</feature>
<dbReference type="Proteomes" id="UP001060012">
    <property type="component" value="Chromosome"/>
</dbReference>
<reference evidence="8" key="1">
    <citation type="submission" date="2022-07" db="EMBL/GenBank/DDBJ databases">
        <title>Arcobacter roscoffensis sp. nov., a marine bacterium isolated from coastal seawater collected from Roscoff, France.</title>
        <authorList>
            <person name="Pascual J."/>
            <person name="Lepeaux C."/>
            <person name="Methner A."/>
            <person name="Overmann J."/>
        </authorList>
    </citation>
    <scope>NUCLEOTIDE SEQUENCE</scope>
    <source>
        <strain evidence="8">ARW1-2F2</strain>
    </source>
</reference>
<sequence length="282" mass="30747">MSKLLKNEELKNYLLITFASIILALGVVGFFTPNMIITGGTAGLSLLLYYITDLSIGTLIVAVNIPLLIVGWKYLGKMFAIKTVFTIAIISLLIDFFDKVLNIQAFVKDPFLGSIFGGIFIGIGLALVIKANASAGGSTIVAKIVASKSEIKPSTVIMVIDSFIILSSLFIFDDTARVLYSIVSIYVSSKIIDTILTGRLNKKVVYLVTNETELLRKLIAKQLGPEGTIIKGDGLYQDQEKKMILLVVEVGKLQVLRQIVKQNDPDGFLIITEATEMLGRGH</sequence>
<keyword evidence="9" id="KW-1185">Reference proteome</keyword>
<evidence type="ECO:0000313" key="8">
    <source>
        <dbReference type="EMBL" id="UTJ05524.1"/>
    </source>
</evidence>